<name>A0A0F9DQ24_9ZZZZ</name>
<feature type="transmembrane region" description="Helical" evidence="1">
    <location>
        <begin position="40"/>
        <end position="59"/>
    </location>
</feature>
<gene>
    <name evidence="2" type="ORF">LCGC14_2462220</name>
</gene>
<accession>A0A0F9DQ24</accession>
<proteinExistence type="predicted"/>
<sequence>MIKLILLVILIRWIWVEYCLFMENRYHYGGNKMKKNIFKIMGVSITAFIGALLGAYAGADNTSKNWRRMGIPILVTIVAFIALQNPLTLILLGIYFALIIGYGIPAWNDKGSMLGKFYYDLIQTINYKKFLGLSEKQIQEYSNYPTRGTIGLIVSLFLTCIPIIKENWLVYAGCSLGIVLTYALISWKDFGVYLALGKQLLWSETWTYFLVTLFITITIFF</sequence>
<protein>
    <submittedName>
        <fullName evidence="2">Uncharacterized protein</fullName>
    </submittedName>
</protein>
<feature type="transmembrane region" description="Helical" evidence="1">
    <location>
        <begin position="199"/>
        <end position="220"/>
    </location>
</feature>
<comment type="caution">
    <text evidence="2">The sequence shown here is derived from an EMBL/GenBank/DDBJ whole genome shotgun (WGS) entry which is preliminary data.</text>
</comment>
<reference evidence="2" key="1">
    <citation type="journal article" date="2015" name="Nature">
        <title>Complex archaea that bridge the gap between prokaryotes and eukaryotes.</title>
        <authorList>
            <person name="Spang A."/>
            <person name="Saw J.H."/>
            <person name="Jorgensen S.L."/>
            <person name="Zaremba-Niedzwiedzka K."/>
            <person name="Martijn J."/>
            <person name="Lind A.E."/>
            <person name="van Eijk R."/>
            <person name="Schleper C."/>
            <person name="Guy L."/>
            <person name="Ettema T.J."/>
        </authorList>
    </citation>
    <scope>NUCLEOTIDE SEQUENCE</scope>
</reference>
<feature type="transmembrane region" description="Helical" evidence="1">
    <location>
        <begin position="71"/>
        <end position="104"/>
    </location>
</feature>
<dbReference type="EMBL" id="LAZR01038360">
    <property type="protein sequence ID" value="KKL19761.1"/>
    <property type="molecule type" value="Genomic_DNA"/>
</dbReference>
<organism evidence="2">
    <name type="scientific">marine sediment metagenome</name>
    <dbReference type="NCBI Taxonomy" id="412755"/>
    <lineage>
        <taxon>unclassified sequences</taxon>
        <taxon>metagenomes</taxon>
        <taxon>ecological metagenomes</taxon>
    </lineage>
</organism>
<dbReference type="AlphaFoldDB" id="A0A0F9DQ24"/>
<feature type="transmembrane region" description="Helical" evidence="1">
    <location>
        <begin position="168"/>
        <end position="187"/>
    </location>
</feature>
<keyword evidence="1" id="KW-0812">Transmembrane</keyword>
<keyword evidence="1" id="KW-0472">Membrane</keyword>
<keyword evidence="1" id="KW-1133">Transmembrane helix</keyword>
<evidence type="ECO:0000256" key="1">
    <source>
        <dbReference type="SAM" id="Phobius"/>
    </source>
</evidence>
<evidence type="ECO:0000313" key="2">
    <source>
        <dbReference type="EMBL" id="KKL19761.1"/>
    </source>
</evidence>
<feature type="transmembrane region" description="Helical" evidence="1">
    <location>
        <begin position="144"/>
        <end position="161"/>
    </location>
</feature>